<dbReference type="GeneID" id="54423872"/>
<reference evidence="2 4" key="1">
    <citation type="submission" date="2020-01" db="EMBL/GenBank/DDBJ databases">
        <authorList>
            <consortium name="DOE Joint Genome Institute"/>
            <person name="Haridas S."/>
            <person name="Albert R."/>
            <person name="Binder M."/>
            <person name="Bloem J."/>
            <person name="Labutti K."/>
            <person name="Salamov A."/>
            <person name="Andreopoulos B."/>
            <person name="Baker S.E."/>
            <person name="Barry K."/>
            <person name="Bills G."/>
            <person name="Bluhm B.H."/>
            <person name="Cannon C."/>
            <person name="Castanera R."/>
            <person name="Culley D.E."/>
            <person name="Daum C."/>
            <person name="Ezra D."/>
            <person name="Gonzalez J.B."/>
            <person name="Henrissat B."/>
            <person name="Kuo A."/>
            <person name="Liang C."/>
            <person name="Lipzen A."/>
            <person name="Lutzoni F."/>
            <person name="Magnuson J."/>
            <person name="Mondo S."/>
            <person name="Nolan M."/>
            <person name="Ohm R."/>
            <person name="Pangilinan J."/>
            <person name="Park H.-J."/>
            <person name="Ramirez L."/>
            <person name="Alfaro M."/>
            <person name="Sun H."/>
            <person name="Tritt A."/>
            <person name="Yoshinaga Y."/>
            <person name="Zwiers L.-H."/>
            <person name="Turgeon B.G."/>
            <person name="Goodwin S.B."/>
            <person name="Spatafora J.W."/>
            <person name="Crous P.W."/>
            <person name="Grigoriev I.V."/>
        </authorList>
    </citation>
    <scope>NUCLEOTIDE SEQUENCE</scope>
    <source>
        <strain evidence="2 4">CBS 781.70</strain>
    </source>
</reference>
<organism evidence="2">
    <name type="scientific">Eremomyces bilateralis CBS 781.70</name>
    <dbReference type="NCBI Taxonomy" id="1392243"/>
    <lineage>
        <taxon>Eukaryota</taxon>
        <taxon>Fungi</taxon>
        <taxon>Dikarya</taxon>
        <taxon>Ascomycota</taxon>
        <taxon>Pezizomycotina</taxon>
        <taxon>Dothideomycetes</taxon>
        <taxon>Dothideomycetes incertae sedis</taxon>
        <taxon>Eremomycetales</taxon>
        <taxon>Eremomycetaceae</taxon>
        <taxon>Eremomyces</taxon>
    </lineage>
</organism>
<gene>
    <name evidence="2 4" type="ORF">P152DRAFT_87164</name>
</gene>
<evidence type="ECO:0000313" key="3">
    <source>
        <dbReference type="Proteomes" id="UP000504638"/>
    </source>
</evidence>
<dbReference type="OrthoDB" id="3931937at2759"/>
<reference evidence="4" key="2">
    <citation type="submission" date="2020-04" db="EMBL/GenBank/DDBJ databases">
        <authorList>
            <consortium name="NCBI Genome Project"/>
        </authorList>
    </citation>
    <scope>NUCLEOTIDE SEQUENCE</scope>
    <source>
        <strain evidence="4">CBS 781.70</strain>
    </source>
</reference>
<evidence type="ECO:0000313" key="4">
    <source>
        <dbReference type="RefSeq" id="XP_033532524.1"/>
    </source>
</evidence>
<proteinExistence type="predicted"/>
<feature type="region of interest" description="Disordered" evidence="1">
    <location>
        <begin position="356"/>
        <end position="377"/>
    </location>
</feature>
<protein>
    <submittedName>
        <fullName evidence="2 4">Uncharacterized protein</fullName>
    </submittedName>
</protein>
<keyword evidence="3" id="KW-1185">Reference proteome</keyword>
<dbReference type="EMBL" id="ML975164">
    <property type="protein sequence ID" value="KAF1810893.1"/>
    <property type="molecule type" value="Genomic_DNA"/>
</dbReference>
<evidence type="ECO:0000256" key="1">
    <source>
        <dbReference type="SAM" id="MobiDB-lite"/>
    </source>
</evidence>
<dbReference type="Proteomes" id="UP000504638">
    <property type="component" value="Unplaced"/>
</dbReference>
<feature type="region of interest" description="Disordered" evidence="1">
    <location>
        <begin position="258"/>
        <end position="285"/>
    </location>
</feature>
<accession>A0A6G1FYN4</accession>
<name>A0A6G1FYN4_9PEZI</name>
<feature type="region of interest" description="Disordered" evidence="1">
    <location>
        <begin position="306"/>
        <end position="325"/>
    </location>
</feature>
<dbReference type="RefSeq" id="XP_033532524.1">
    <property type="nucleotide sequence ID" value="XM_033683302.1"/>
</dbReference>
<reference evidence="4" key="3">
    <citation type="submission" date="2025-04" db="UniProtKB">
        <authorList>
            <consortium name="RefSeq"/>
        </authorList>
    </citation>
    <scope>IDENTIFICATION</scope>
    <source>
        <strain evidence="4">CBS 781.70</strain>
    </source>
</reference>
<dbReference type="AlphaFoldDB" id="A0A6G1FYN4"/>
<sequence>MSIPGAIFSSVNFTFKFVEFIIQLNEVASENLVFVKLVSGVRRDYEEARRLRALPVVKSHLDILPNRRDWIDATISDVENAIADIGRYTENARADRERDGAVDFKYRLQWVLSHREKFVTRETRLSTCHQSMLSALETMVQVESREMLGGAGAFDATPPPYEVVFQGDLNPRGHFARRKIMRKGESQNLIDLSDEKEDQASGDYTRVSQAVQTTERMFHQYSGPHPEVSSSASVVPSPLGGYLSPEYRASVSSRHSEAISDHPALSPCTSDLRPTSPPSTCSSSTFSPNHTNFSAPGSIPSQFSVVDSEGPQSYIGDKSVDSRRSHPHLSFSQEWDALYGAGDIFATNNSFKEVLQPTTPSGSFPEHRSQQSLEQNVSTSPAMLYPFAGTTSGRADTINPQIPEGTAPMAPLSAGLERRRRKKAMFDAAVADQEMF</sequence>
<evidence type="ECO:0000313" key="2">
    <source>
        <dbReference type="EMBL" id="KAF1810893.1"/>
    </source>
</evidence>